<organism evidence="1 2">
    <name type="scientific">Blattamonas nauphoetae</name>
    <dbReference type="NCBI Taxonomy" id="2049346"/>
    <lineage>
        <taxon>Eukaryota</taxon>
        <taxon>Metamonada</taxon>
        <taxon>Preaxostyla</taxon>
        <taxon>Oxymonadida</taxon>
        <taxon>Blattamonas</taxon>
    </lineage>
</organism>
<dbReference type="EMBL" id="JARBJD010000106">
    <property type="protein sequence ID" value="KAK2952251.1"/>
    <property type="molecule type" value="Genomic_DNA"/>
</dbReference>
<evidence type="ECO:0000313" key="2">
    <source>
        <dbReference type="Proteomes" id="UP001281761"/>
    </source>
</evidence>
<name>A0ABQ9XIJ3_9EUKA</name>
<comment type="caution">
    <text evidence="1">The sequence shown here is derived from an EMBL/GenBank/DDBJ whole genome shotgun (WGS) entry which is preliminary data.</text>
</comment>
<reference evidence="1 2" key="1">
    <citation type="journal article" date="2022" name="bioRxiv">
        <title>Genomics of Preaxostyla Flagellates Illuminates Evolutionary Transitions and the Path Towards Mitochondrial Loss.</title>
        <authorList>
            <person name="Novak L.V.F."/>
            <person name="Treitli S.C."/>
            <person name="Pyrih J."/>
            <person name="Halakuc P."/>
            <person name="Pipaliya S.V."/>
            <person name="Vacek V."/>
            <person name="Brzon O."/>
            <person name="Soukal P."/>
            <person name="Eme L."/>
            <person name="Dacks J.B."/>
            <person name="Karnkowska A."/>
            <person name="Elias M."/>
            <person name="Hampl V."/>
        </authorList>
    </citation>
    <scope>NUCLEOTIDE SEQUENCE [LARGE SCALE GENOMIC DNA]</scope>
    <source>
        <strain evidence="1">NAU3</strain>
        <tissue evidence="1">Gut</tissue>
    </source>
</reference>
<protein>
    <submittedName>
        <fullName evidence="1">Uncharacterized protein</fullName>
    </submittedName>
</protein>
<keyword evidence="2" id="KW-1185">Reference proteome</keyword>
<gene>
    <name evidence="1" type="ORF">BLNAU_12810</name>
</gene>
<sequence>MNKSGLIGGLSVLKPHEVPLNNTTMEFHRHLISIVDLFFDFSSPKRIRSYLESETRASKVIEPLYKSFCSYLQYLMDAPVSPPDQHSGFTFLFNMTQFDLHHIDQHCLSSSPTIQHYFRDVRQKLLDELAFLFGHPSLIAVTGSIKSGDIGSSDDHSMVKAFEHLLGRVSEGTKISDLAVNAVKSFFSCLSDTVRLYFWTDDTFSLTMYKIIVSSSKLDSKALGTLFTPSQPHHATAALTAFNEFIDHVDNVADRNSVWIEWFTSFVNVVNPSKLPFTPEYSRLHTKLIELLRSHCRIIREYEFGRTKGKEMTDELQKEMEELFVTFYKPTTDYIVHLSLHPFALGSKDNDTILDFLSDDCFVPSKSDLAQVCLEEVRREMDAAALSSSHPPFILTSELIHIHTPDEIISIVDRIIALLDSDSCLDDDTILRIFAFHRKALSRVYLPDLFKKAGRSTEQYFHALESLLTLHLNCSPQTPIGCLLSTRPDEHEPTFDEWDDVDLETGLILMRVINQNNIFITLDSPLDTIIRDFAIHCLPQIRHCAAQHNPPQLERLIFPSIDILGKYFLQPCTFEKHVARQRERLFIDVCKLFNHRVTAQCIGRTGFFSRLVADLLNHNFDASVFLFLVIVDGGWYTSIEGEDQRIIRKTVPYVLEEGWQDVLETIFVKGKFNSSNTKFHTSLMIQFFGTNWVKNIQTPATHRLDAPNYHGSNAMIANLHLSLLGKNTNIVHSDELKCSEQKDYQDISPSERPDIQIDVSPIILITNSTFSVSKVFFSATKPNHSIAKISNSFFTLDKCVLHSSAIDCPIIVTRSSSSRSEVKIINTQHVSASYGTLLPFVQLAPSPDSEMEDSTEVSVIGAELDISHCDLCFGTGPLVDFGEIQSMPDLSTIVTTTLIDTVILNTTSSSAPHPFAPLPTISQSVIGCSITDCTNHFAGTAVLNINHAQHFSTLNTTVMSCHTTLPSNTDYTNMNFTTRPSLSASTTGITRCLFKTCFTSLEGAAISLFSSNSIAIAECSFADCYCSADSNGLGGAVFVTSNVLDFGDPSTTITKSSFANCRAHWGSAISLYHHQRVTISELAVENCLDLKLLWLQMTGLGALNVVDTTEYVSIFNCIFSHCHNENAGSVILEMSNASHNCDSLAFRANSVEKQSVTRDFVTTLPPSSDFASMISNCDSTSFGDSKPLVAVGTTDYGGNLHITHSLTDLIAGVPTQRKLSIASLSLTEDPTDSGLATCSVTVNETVTGTMILLLDNSLLRSGTTSTPTLQRLVSVTFDGEDEEGATTASTSVTYGPTGLLQSSLRDYVMMTASMKGWRIIPIISIAKCTLSSTGNEIEVSVYGANFEDGTYQAVLQKEGEESTETYYFERHNGQLICSVVAYPEESAELEYDTEYTLVSVTCEGQNLNRSVEKIVFTTPVAPPRLIGIGKVVFASGKKEVILPFVSSGLPPSTTYTMIIDSVPKGSESSHSRTLTFNTDDDGSLASTVQTVYPQTSLLPSFGTEYTVRTFSLDSETSFIALNSFGFSIPEEPSRLTRVAISYESNQIIVVLTLSGRLLSPQDHTLFLKNTADDADTPTIPIVYSSTGSGSWSASLSLFDAPLLKDGRTYTVTNFKEGGESGEDVQVEETVSFTVSTSLAVINDLSFEFHPGTQNTGTLLFSTDRMLTSTNLVVTVKGETTFNLTGLLTISTAQTGSITATLFSTTATVQLEYGKTYTITNIVISATNEEVLFIGKRDFTIPKAVHRVVSLKSSEWLDDGRGMTYTFFSVGLASEEYDMELTDTTPGSESEPVAKNDTVCGCGWREAVRSGHSLFLPR</sequence>
<evidence type="ECO:0000313" key="1">
    <source>
        <dbReference type="EMBL" id="KAK2952251.1"/>
    </source>
</evidence>
<proteinExistence type="predicted"/>
<accession>A0ABQ9XIJ3</accession>
<dbReference type="Proteomes" id="UP001281761">
    <property type="component" value="Unassembled WGS sequence"/>
</dbReference>